<dbReference type="GO" id="GO:0003677">
    <property type="term" value="F:DNA binding"/>
    <property type="evidence" value="ECO:0007669"/>
    <property type="project" value="InterPro"/>
</dbReference>
<keyword evidence="12" id="KW-1185">Reference proteome</keyword>
<dbReference type="STRING" id="908615.SAMN05421540_11236"/>
<dbReference type="InterPro" id="IPR010372">
    <property type="entry name" value="DNA_pol3_delta_N"/>
</dbReference>
<dbReference type="GO" id="GO:0006261">
    <property type="term" value="P:DNA-templated DNA replication"/>
    <property type="evidence" value="ECO:0007669"/>
    <property type="project" value="TreeGrafter"/>
</dbReference>
<evidence type="ECO:0000256" key="8">
    <source>
        <dbReference type="ARBA" id="ARBA00049244"/>
    </source>
</evidence>
<dbReference type="EC" id="2.7.7.7" evidence="1"/>
<dbReference type="PANTHER" id="PTHR34388:SF1">
    <property type="entry name" value="DNA POLYMERASE III SUBUNIT DELTA"/>
    <property type="match status" value="1"/>
</dbReference>
<dbReference type="NCBIfam" id="TIGR01128">
    <property type="entry name" value="holA"/>
    <property type="match status" value="1"/>
</dbReference>
<feature type="domain" description="DNA polymerase III delta N-terminal" evidence="9">
    <location>
        <begin position="20"/>
        <end position="133"/>
    </location>
</feature>
<keyword evidence="4" id="KW-0548">Nucleotidyltransferase</keyword>
<keyword evidence="3" id="KW-0808">Transferase</keyword>
<proteinExistence type="inferred from homology"/>
<accession>A0A1H4DN93</accession>
<keyword evidence="5" id="KW-0235">DNA replication</keyword>
<dbReference type="InterPro" id="IPR027417">
    <property type="entry name" value="P-loop_NTPase"/>
</dbReference>
<evidence type="ECO:0000256" key="1">
    <source>
        <dbReference type="ARBA" id="ARBA00012417"/>
    </source>
</evidence>
<protein>
    <recommendedName>
        <fullName evidence="2">DNA polymerase III subunit delta</fullName>
        <ecNumber evidence="1">2.7.7.7</ecNumber>
    </recommendedName>
</protein>
<evidence type="ECO:0000256" key="5">
    <source>
        <dbReference type="ARBA" id="ARBA00022705"/>
    </source>
</evidence>
<dbReference type="Pfam" id="PF06144">
    <property type="entry name" value="DNA_pol3_delta"/>
    <property type="match status" value="1"/>
</dbReference>
<evidence type="ECO:0000259" key="10">
    <source>
        <dbReference type="Pfam" id="PF21694"/>
    </source>
</evidence>
<evidence type="ECO:0000256" key="4">
    <source>
        <dbReference type="ARBA" id="ARBA00022695"/>
    </source>
</evidence>
<sequence length="335" mass="38478">MKESSKIIKDIKQKNFKPVYFLVGENETFFVDKIADTIEETVLSEDEKAFNQSVLYGKDVTMDEVVASAKRFPMMAEHQVVIIREAQNLLKQIDDLVSYLENPQPTTILVFVVKYKKADARKKAVKLLKKNFVFYQTKTIYDNQVPEWISQSMHSAGYTIEPKASMMLVEFLGVNLSHIQKELEKIQSICEPGTRITPEIIEENIGISKDYNNFELTKAIGMRDETKAFKIINYFAQNPKNNPLLLTTAQLYAYFQKIVKYHALKDRSKGNIAKVLGIHPFFADEYNKASTFYSLRQATQNIHHIKMIDLKGKGVGAHQIPQGDLLKELLVKIMR</sequence>
<reference evidence="11 12" key="1">
    <citation type="submission" date="2016-10" db="EMBL/GenBank/DDBJ databases">
        <authorList>
            <person name="de Groot N.N."/>
        </authorList>
    </citation>
    <scope>NUCLEOTIDE SEQUENCE [LARGE SCALE GENOMIC DNA]</scope>
    <source>
        <strain evidence="11 12">DSM 23581</strain>
    </source>
</reference>
<dbReference type="GO" id="GO:0003887">
    <property type="term" value="F:DNA-directed DNA polymerase activity"/>
    <property type="evidence" value="ECO:0007669"/>
    <property type="project" value="UniProtKB-KW"/>
</dbReference>
<dbReference type="Gene3D" id="1.20.272.10">
    <property type="match status" value="1"/>
</dbReference>
<evidence type="ECO:0000313" key="12">
    <source>
        <dbReference type="Proteomes" id="UP000198820"/>
    </source>
</evidence>
<dbReference type="Proteomes" id="UP000198820">
    <property type="component" value="Unassembled WGS sequence"/>
</dbReference>
<dbReference type="InterPro" id="IPR005790">
    <property type="entry name" value="DNA_polIII_delta"/>
</dbReference>
<evidence type="ECO:0000313" key="11">
    <source>
        <dbReference type="EMBL" id="SEA73910.1"/>
    </source>
</evidence>
<dbReference type="AlphaFoldDB" id="A0A1H4DN93"/>
<dbReference type="EMBL" id="FNQF01000012">
    <property type="protein sequence ID" value="SEA73910.1"/>
    <property type="molecule type" value="Genomic_DNA"/>
</dbReference>
<dbReference type="Gene3D" id="1.10.8.60">
    <property type="match status" value="1"/>
</dbReference>
<evidence type="ECO:0000256" key="7">
    <source>
        <dbReference type="ARBA" id="ARBA00034754"/>
    </source>
</evidence>
<dbReference type="Gene3D" id="3.40.50.300">
    <property type="entry name" value="P-loop containing nucleotide triphosphate hydrolases"/>
    <property type="match status" value="1"/>
</dbReference>
<evidence type="ECO:0000259" key="9">
    <source>
        <dbReference type="Pfam" id="PF06144"/>
    </source>
</evidence>
<evidence type="ECO:0000256" key="6">
    <source>
        <dbReference type="ARBA" id="ARBA00022932"/>
    </source>
</evidence>
<dbReference type="InterPro" id="IPR048466">
    <property type="entry name" value="DNA_pol3_delta-like_C"/>
</dbReference>
<dbReference type="RefSeq" id="WP_093245766.1">
    <property type="nucleotide sequence ID" value="NZ_FNQF01000012.1"/>
</dbReference>
<gene>
    <name evidence="11" type="ORF">SAMN05421540_11236</name>
</gene>
<organism evidence="11 12">
    <name type="scientific">Psychroflexus halocasei</name>
    <dbReference type="NCBI Taxonomy" id="908615"/>
    <lineage>
        <taxon>Bacteria</taxon>
        <taxon>Pseudomonadati</taxon>
        <taxon>Bacteroidota</taxon>
        <taxon>Flavobacteriia</taxon>
        <taxon>Flavobacteriales</taxon>
        <taxon>Flavobacteriaceae</taxon>
        <taxon>Psychroflexus</taxon>
    </lineage>
</organism>
<keyword evidence="6" id="KW-0239">DNA-directed DNA polymerase</keyword>
<dbReference type="InterPro" id="IPR008921">
    <property type="entry name" value="DNA_pol3_clamp-load_cplx_C"/>
</dbReference>
<dbReference type="GO" id="GO:0009360">
    <property type="term" value="C:DNA polymerase III complex"/>
    <property type="evidence" value="ECO:0007669"/>
    <property type="project" value="InterPro"/>
</dbReference>
<comment type="catalytic activity">
    <reaction evidence="8">
        <text>DNA(n) + a 2'-deoxyribonucleoside 5'-triphosphate = DNA(n+1) + diphosphate</text>
        <dbReference type="Rhea" id="RHEA:22508"/>
        <dbReference type="Rhea" id="RHEA-COMP:17339"/>
        <dbReference type="Rhea" id="RHEA-COMP:17340"/>
        <dbReference type="ChEBI" id="CHEBI:33019"/>
        <dbReference type="ChEBI" id="CHEBI:61560"/>
        <dbReference type="ChEBI" id="CHEBI:173112"/>
        <dbReference type="EC" id="2.7.7.7"/>
    </reaction>
</comment>
<comment type="similarity">
    <text evidence="7">Belongs to the DNA polymerase HolA subunit family.</text>
</comment>
<dbReference type="SUPFAM" id="SSF48019">
    <property type="entry name" value="post-AAA+ oligomerization domain-like"/>
    <property type="match status" value="1"/>
</dbReference>
<dbReference type="Pfam" id="PF21694">
    <property type="entry name" value="DNA_pol3_delta_C"/>
    <property type="match status" value="1"/>
</dbReference>
<feature type="domain" description="DNA polymerase III delta subunit-like C-terminal" evidence="10">
    <location>
        <begin position="212"/>
        <end position="313"/>
    </location>
</feature>
<name>A0A1H4DN93_9FLAO</name>
<evidence type="ECO:0000256" key="2">
    <source>
        <dbReference type="ARBA" id="ARBA00017703"/>
    </source>
</evidence>
<evidence type="ECO:0000256" key="3">
    <source>
        <dbReference type="ARBA" id="ARBA00022679"/>
    </source>
</evidence>
<dbReference type="PANTHER" id="PTHR34388">
    <property type="entry name" value="DNA POLYMERASE III SUBUNIT DELTA"/>
    <property type="match status" value="1"/>
</dbReference>
<dbReference type="SUPFAM" id="SSF52540">
    <property type="entry name" value="P-loop containing nucleoside triphosphate hydrolases"/>
    <property type="match status" value="1"/>
</dbReference>